<dbReference type="InterPro" id="IPR050639">
    <property type="entry name" value="SSR_resolvase"/>
</dbReference>
<evidence type="ECO:0000256" key="3">
    <source>
        <dbReference type="ARBA" id="ARBA00023172"/>
    </source>
</evidence>
<dbReference type="GO" id="GO:0015074">
    <property type="term" value="P:DNA integration"/>
    <property type="evidence" value="ECO:0007669"/>
    <property type="project" value="UniProtKB-KW"/>
</dbReference>
<dbReference type="InterPro" id="IPR006119">
    <property type="entry name" value="Resolv_N"/>
</dbReference>
<evidence type="ECO:0000256" key="1">
    <source>
        <dbReference type="ARBA" id="ARBA00022908"/>
    </source>
</evidence>
<comment type="caution">
    <text evidence="8">The sequence shown here is derived from an EMBL/GenBank/DDBJ whole genome shotgun (WGS) entry which is preliminary data.</text>
</comment>
<reference evidence="8" key="1">
    <citation type="submission" date="2022-11" db="EMBL/GenBank/DDBJ databases">
        <title>Minimal conservation of predation-associated metabolite biosynthetic gene clusters underscores biosynthetic potential of Myxococcota including descriptions for ten novel species: Archangium lansinium sp. nov., Myxococcus landrumus sp. nov., Nannocystis bai.</title>
        <authorList>
            <person name="Ahearne A."/>
            <person name="Stevens C."/>
            <person name="Phillips K."/>
        </authorList>
    </citation>
    <scope>NUCLEOTIDE SEQUENCE</scope>
    <source>
        <strain evidence="8">Na p29</strain>
    </source>
</reference>
<dbReference type="InterPro" id="IPR006118">
    <property type="entry name" value="Recombinase_CS"/>
</dbReference>
<dbReference type="CDD" id="cd00338">
    <property type="entry name" value="Ser_Recombinase"/>
    <property type="match status" value="1"/>
</dbReference>
<dbReference type="PANTHER" id="PTHR30461:SF23">
    <property type="entry name" value="DNA RECOMBINASE-RELATED"/>
    <property type="match status" value="1"/>
</dbReference>
<dbReference type="Gene3D" id="3.40.50.1390">
    <property type="entry name" value="Resolvase, N-terminal catalytic domain"/>
    <property type="match status" value="1"/>
</dbReference>
<dbReference type="RefSeq" id="WP_267777310.1">
    <property type="nucleotide sequence ID" value="NZ_JAPNKE010000002.1"/>
</dbReference>
<organism evidence="8 9">
    <name type="scientific">Nannocystis pusilla</name>
    <dbReference type="NCBI Taxonomy" id="889268"/>
    <lineage>
        <taxon>Bacteria</taxon>
        <taxon>Pseudomonadati</taxon>
        <taxon>Myxococcota</taxon>
        <taxon>Polyangia</taxon>
        <taxon>Nannocystales</taxon>
        <taxon>Nannocystaceae</taxon>
        <taxon>Nannocystis</taxon>
    </lineage>
</organism>
<keyword evidence="3" id="KW-0233">DNA recombination</keyword>
<evidence type="ECO:0000313" key="9">
    <source>
        <dbReference type="Proteomes" id="UP001150924"/>
    </source>
</evidence>
<dbReference type="SMART" id="SM00857">
    <property type="entry name" value="Resolvase"/>
    <property type="match status" value="1"/>
</dbReference>
<evidence type="ECO:0000256" key="6">
    <source>
        <dbReference type="SAM" id="MobiDB-lite"/>
    </source>
</evidence>
<dbReference type="InterPro" id="IPR038109">
    <property type="entry name" value="DNA_bind_recomb_sf"/>
</dbReference>
<feature type="region of interest" description="Disordered" evidence="6">
    <location>
        <begin position="1"/>
        <end position="21"/>
    </location>
</feature>
<dbReference type="PROSITE" id="PS00397">
    <property type="entry name" value="RECOMBINASES_1"/>
    <property type="match status" value="1"/>
</dbReference>
<proteinExistence type="predicted"/>
<dbReference type="Gene3D" id="3.90.1750.20">
    <property type="entry name" value="Putative Large Serine Recombinase, Chain B, Domain 2"/>
    <property type="match status" value="1"/>
</dbReference>
<accession>A0A9X3EZX0</accession>
<feature type="compositionally biased region" description="Basic residues" evidence="6">
    <location>
        <begin position="1"/>
        <end position="12"/>
    </location>
</feature>
<protein>
    <submittedName>
        <fullName evidence="8">Recombinase family protein</fullName>
    </submittedName>
</protein>
<keyword evidence="1" id="KW-0229">DNA integration</keyword>
<dbReference type="SUPFAM" id="SSF53041">
    <property type="entry name" value="Resolvase-like"/>
    <property type="match status" value="1"/>
</dbReference>
<name>A0A9X3EZX0_9BACT</name>
<feature type="domain" description="Resolvase/invertase-type recombinase catalytic" evidence="7">
    <location>
        <begin position="20"/>
        <end position="166"/>
    </location>
</feature>
<dbReference type="Pfam" id="PF00239">
    <property type="entry name" value="Resolvase"/>
    <property type="match status" value="1"/>
</dbReference>
<evidence type="ECO:0000256" key="5">
    <source>
        <dbReference type="PROSITE-ProRule" id="PRU10137"/>
    </source>
</evidence>
<evidence type="ECO:0000256" key="2">
    <source>
        <dbReference type="ARBA" id="ARBA00023125"/>
    </source>
</evidence>
<evidence type="ECO:0000313" key="8">
    <source>
        <dbReference type="EMBL" id="MCY1013403.1"/>
    </source>
</evidence>
<dbReference type="Proteomes" id="UP001150924">
    <property type="component" value="Unassembled WGS sequence"/>
</dbReference>
<gene>
    <name evidence="8" type="ORF">OV079_49330</name>
</gene>
<dbReference type="PROSITE" id="PS51736">
    <property type="entry name" value="RECOMBINASES_3"/>
    <property type="match status" value="1"/>
</dbReference>
<dbReference type="InterPro" id="IPR036162">
    <property type="entry name" value="Resolvase-like_N_sf"/>
</dbReference>
<feature type="active site" description="O-(5'-phospho-DNA)-serine intermediate" evidence="4 5">
    <location>
        <position position="28"/>
    </location>
</feature>
<sequence length="257" mass="28815">MVRGGRKRRTSAKKPGNPTVAVGYIRVSTDRQEESPAAQRAELEAWATTRQIRLAAVFEDIDVGGADRMEDRPGFLQALAALREHGAGAFLVRNRQRFVRDAELSYVLRKAIKQHGAVLQTLDGLVDDDSPNTNLLGGILDNVHEFERRMISENTSKILQNMQQHGRPAGGKPPHGQRIVWGDYYVDSQGIRRREALRLEPDPDELRAIARIGELRGQGMSYAAIAQRLQEEGFCPRGKKWHRTTVFNLAKMSQGQP</sequence>
<dbReference type="GO" id="GO:0000150">
    <property type="term" value="F:DNA strand exchange activity"/>
    <property type="evidence" value="ECO:0007669"/>
    <property type="project" value="InterPro"/>
</dbReference>
<keyword evidence="9" id="KW-1185">Reference proteome</keyword>
<evidence type="ECO:0000259" key="7">
    <source>
        <dbReference type="PROSITE" id="PS51736"/>
    </source>
</evidence>
<evidence type="ECO:0000256" key="4">
    <source>
        <dbReference type="PIRSR" id="PIRSR606118-50"/>
    </source>
</evidence>
<keyword evidence="2" id="KW-0238">DNA-binding</keyword>
<dbReference type="EMBL" id="JAPNKE010000002">
    <property type="protein sequence ID" value="MCY1013403.1"/>
    <property type="molecule type" value="Genomic_DNA"/>
</dbReference>
<dbReference type="GO" id="GO:0003677">
    <property type="term" value="F:DNA binding"/>
    <property type="evidence" value="ECO:0007669"/>
    <property type="project" value="UniProtKB-KW"/>
</dbReference>
<dbReference type="AlphaFoldDB" id="A0A9X3EZX0"/>
<dbReference type="PANTHER" id="PTHR30461">
    <property type="entry name" value="DNA-INVERTASE FROM LAMBDOID PROPHAGE"/>
    <property type="match status" value="1"/>
</dbReference>